<dbReference type="Proteomes" id="UP000059680">
    <property type="component" value="Chromosome 2"/>
</dbReference>
<evidence type="ECO:0000313" key="2">
    <source>
        <dbReference type="EMBL" id="BAS80563.1"/>
    </source>
</evidence>
<organism evidence="2 3">
    <name type="scientific">Oryza sativa subsp. japonica</name>
    <name type="common">Rice</name>
    <dbReference type="NCBI Taxonomy" id="39947"/>
    <lineage>
        <taxon>Eukaryota</taxon>
        <taxon>Viridiplantae</taxon>
        <taxon>Streptophyta</taxon>
        <taxon>Embryophyta</taxon>
        <taxon>Tracheophyta</taxon>
        <taxon>Spermatophyta</taxon>
        <taxon>Magnoliopsida</taxon>
        <taxon>Liliopsida</taxon>
        <taxon>Poales</taxon>
        <taxon>Poaceae</taxon>
        <taxon>BOP clade</taxon>
        <taxon>Oryzoideae</taxon>
        <taxon>Oryzeae</taxon>
        <taxon>Oryzinae</taxon>
        <taxon>Oryza</taxon>
        <taxon>Oryza sativa</taxon>
    </lineage>
</organism>
<dbReference type="Gramene" id="Os02t0710950-00">
    <property type="protein sequence ID" value="Os02t0710950-00"/>
    <property type="gene ID" value="Os02g0710950"/>
</dbReference>
<feature type="compositionally biased region" description="Basic and acidic residues" evidence="1">
    <location>
        <begin position="163"/>
        <end position="183"/>
    </location>
</feature>
<reference evidence="2 3" key="2">
    <citation type="journal article" date="2013" name="Plant Cell Physiol.">
        <title>Rice Annotation Project Database (RAP-DB): an integrative and interactive database for rice genomics.</title>
        <authorList>
            <person name="Sakai H."/>
            <person name="Lee S.S."/>
            <person name="Tanaka T."/>
            <person name="Numa H."/>
            <person name="Kim J."/>
            <person name="Kawahara Y."/>
            <person name="Wakimoto H."/>
            <person name="Yang C.C."/>
            <person name="Iwamoto M."/>
            <person name="Abe T."/>
            <person name="Yamada Y."/>
            <person name="Muto A."/>
            <person name="Inokuchi H."/>
            <person name="Ikemura T."/>
            <person name="Matsumoto T."/>
            <person name="Sasaki T."/>
            <person name="Itoh T."/>
        </authorList>
    </citation>
    <scope>NUCLEOTIDE SEQUENCE [LARGE SCALE GENOMIC DNA]</scope>
    <source>
        <strain evidence="3">cv. Nipponbare</strain>
    </source>
</reference>
<feature type="region of interest" description="Disordered" evidence="1">
    <location>
        <begin position="97"/>
        <end position="117"/>
    </location>
</feature>
<accession>A0A0P0VNJ8</accession>
<feature type="region of interest" description="Disordered" evidence="1">
    <location>
        <begin position="163"/>
        <end position="227"/>
    </location>
</feature>
<dbReference type="Pfam" id="PF10712">
    <property type="entry name" value="NAD-GH"/>
    <property type="match status" value="1"/>
</dbReference>
<sequence length="227" mass="25176">MPRLVREILVDPVLQRCPGVLIDEREDVNSGKLRRLRQGPAFGLPKVGRNGDDGVTHRSADVRIREPSGVVEHHRDDLLDGVDLPVVRADRGGAARVGDEVVGEEERLRDGPHVGEGLREEVPRAGEHLGRVARGDAGRLLAGEPVAVGERGERRGLALRHLVDGHRDRDASGGEVHGGHLEPLRPQVDARHRRLRRRDEDDGGGRDDRGEEEEETRCAGRRHDERR</sequence>
<dbReference type="EMBL" id="AP014958">
    <property type="protein sequence ID" value="BAS80563.1"/>
    <property type="molecule type" value="Genomic_DNA"/>
</dbReference>
<gene>
    <name evidence="2" type="ordered locus">Os02g0710950</name>
    <name evidence="2" type="ORF">OSNPB_020710950</name>
</gene>
<dbReference type="InParanoid" id="A0A0P0VNJ8"/>
<reference evidence="2 3" key="3">
    <citation type="journal article" date="2013" name="Rice">
        <title>Improvement of the Oryza sativa Nipponbare reference genome using next generation sequence and optical map data.</title>
        <authorList>
            <person name="Kawahara Y."/>
            <person name="de la Bastide M."/>
            <person name="Hamilton J.P."/>
            <person name="Kanamori H."/>
            <person name="McCombie W.R."/>
            <person name="Ouyang S."/>
            <person name="Schwartz D.C."/>
            <person name="Tanaka T."/>
            <person name="Wu J."/>
            <person name="Zhou S."/>
            <person name="Childs K.L."/>
            <person name="Davidson R.M."/>
            <person name="Lin H."/>
            <person name="Quesada-Ocampo L."/>
            <person name="Vaillancourt B."/>
            <person name="Sakai H."/>
            <person name="Lee S.S."/>
            <person name="Kim J."/>
            <person name="Numa H."/>
            <person name="Itoh T."/>
            <person name="Buell C.R."/>
            <person name="Matsumoto T."/>
        </authorList>
    </citation>
    <scope>NUCLEOTIDE SEQUENCE [LARGE SCALE GENOMIC DNA]</scope>
    <source>
        <strain evidence="3">cv. Nipponbare</strain>
    </source>
</reference>
<evidence type="ECO:0000256" key="1">
    <source>
        <dbReference type="SAM" id="MobiDB-lite"/>
    </source>
</evidence>
<protein>
    <submittedName>
        <fullName evidence="2">Os02g0710950 protein</fullName>
    </submittedName>
</protein>
<dbReference type="InterPro" id="IPR019651">
    <property type="entry name" value="Glutamate_DH_NAD-spec"/>
</dbReference>
<dbReference type="AlphaFoldDB" id="A0A0P0VNJ8"/>
<dbReference type="PaxDb" id="39947-A0A0P0VNJ8"/>
<keyword evidence="3" id="KW-1185">Reference proteome</keyword>
<feature type="compositionally biased region" description="Basic and acidic residues" evidence="1">
    <location>
        <begin position="216"/>
        <end position="227"/>
    </location>
</feature>
<name>A0A0P0VNJ8_ORYSJ</name>
<feature type="compositionally biased region" description="Basic and acidic residues" evidence="1">
    <location>
        <begin position="197"/>
        <end position="209"/>
    </location>
</feature>
<feature type="non-terminal residue" evidence="2">
    <location>
        <position position="227"/>
    </location>
</feature>
<reference evidence="3" key="1">
    <citation type="journal article" date="2005" name="Nature">
        <title>The map-based sequence of the rice genome.</title>
        <authorList>
            <consortium name="International rice genome sequencing project (IRGSP)"/>
            <person name="Matsumoto T."/>
            <person name="Wu J."/>
            <person name="Kanamori H."/>
            <person name="Katayose Y."/>
            <person name="Fujisawa M."/>
            <person name="Namiki N."/>
            <person name="Mizuno H."/>
            <person name="Yamamoto K."/>
            <person name="Antonio B.A."/>
            <person name="Baba T."/>
            <person name="Sakata K."/>
            <person name="Nagamura Y."/>
            <person name="Aoki H."/>
            <person name="Arikawa K."/>
            <person name="Arita K."/>
            <person name="Bito T."/>
            <person name="Chiden Y."/>
            <person name="Fujitsuka N."/>
            <person name="Fukunaka R."/>
            <person name="Hamada M."/>
            <person name="Harada C."/>
            <person name="Hayashi A."/>
            <person name="Hijishita S."/>
            <person name="Honda M."/>
            <person name="Hosokawa S."/>
            <person name="Ichikawa Y."/>
            <person name="Idonuma A."/>
            <person name="Iijima M."/>
            <person name="Ikeda M."/>
            <person name="Ikeno M."/>
            <person name="Ito K."/>
            <person name="Ito S."/>
            <person name="Ito T."/>
            <person name="Ito Y."/>
            <person name="Ito Y."/>
            <person name="Iwabuchi A."/>
            <person name="Kamiya K."/>
            <person name="Karasawa W."/>
            <person name="Kurita K."/>
            <person name="Katagiri S."/>
            <person name="Kikuta A."/>
            <person name="Kobayashi H."/>
            <person name="Kobayashi N."/>
            <person name="Machita K."/>
            <person name="Maehara T."/>
            <person name="Masukawa M."/>
            <person name="Mizubayashi T."/>
            <person name="Mukai Y."/>
            <person name="Nagasaki H."/>
            <person name="Nagata Y."/>
            <person name="Naito S."/>
            <person name="Nakashima M."/>
            <person name="Nakama Y."/>
            <person name="Nakamichi Y."/>
            <person name="Nakamura M."/>
            <person name="Meguro A."/>
            <person name="Negishi M."/>
            <person name="Ohta I."/>
            <person name="Ohta T."/>
            <person name="Okamoto M."/>
            <person name="Ono N."/>
            <person name="Saji S."/>
            <person name="Sakaguchi M."/>
            <person name="Sakai K."/>
            <person name="Shibata M."/>
            <person name="Shimokawa T."/>
            <person name="Song J."/>
            <person name="Takazaki Y."/>
            <person name="Terasawa K."/>
            <person name="Tsugane M."/>
            <person name="Tsuji K."/>
            <person name="Ueda S."/>
            <person name="Waki K."/>
            <person name="Yamagata H."/>
            <person name="Yamamoto M."/>
            <person name="Yamamoto S."/>
            <person name="Yamane H."/>
            <person name="Yoshiki S."/>
            <person name="Yoshihara R."/>
            <person name="Yukawa K."/>
            <person name="Zhong H."/>
            <person name="Yano M."/>
            <person name="Yuan Q."/>
            <person name="Ouyang S."/>
            <person name="Liu J."/>
            <person name="Jones K.M."/>
            <person name="Gansberger K."/>
            <person name="Moffat K."/>
            <person name="Hill J."/>
            <person name="Bera J."/>
            <person name="Fadrosh D."/>
            <person name="Jin S."/>
            <person name="Johri S."/>
            <person name="Kim M."/>
            <person name="Overton L."/>
            <person name="Reardon M."/>
            <person name="Tsitrin T."/>
            <person name="Vuong H."/>
            <person name="Weaver B."/>
            <person name="Ciecko A."/>
            <person name="Tallon L."/>
            <person name="Jackson J."/>
            <person name="Pai G."/>
            <person name="Aken S.V."/>
            <person name="Utterback T."/>
            <person name="Reidmuller S."/>
            <person name="Feldblyum T."/>
            <person name="Hsiao J."/>
            <person name="Zismann V."/>
            <person name="Iobst S."/>
            <person name="de Vazeille A.R."/>
            <person name="Buell C.R."/>
            <person name="Ying K."/>
            <person name="Li Y."/>
            <person name="Lu T."/>
            <person name="Huang Y."/>
            <person name="Zhao Q."/>
            <person name="Feng Q."/>
            <person name="Zhang L."/>
            <person name="Zhu J."/>
            <person name="Weng Q."/>
            <person name="Mu J."/>
            <person name="Lu Y."/>
            <person name="Fan D."/>
            <person name="Liu Y."/>
            <person name="Guan J."/>
            <person name="Zhang Y."/>
            <person name="Yu S."/>
            <person name="Liu X."/>
            <person name="Zhang Y."/>
            <person name="Hong G."/>
            <person name="Han B."/>
            <person name="Choisne N."/>
            <person name="Demange N."/>
            <person name="Orjeda G."/>
            <person name="Samain S."/>
            <person name="Cattolico L."/>
            <person name="Pelletier E."/>
            <person name="Couloux A."/>
            <person name="Segurens B."/>
            <person name="Wincker P."/>
            <person name="D'Hont A."/>
            <person name="Scarpelli C."/>
            <person name="Weissenbach J."/>
            <person name="Salanoubat M."/>
            <person name="Quetier F."/>
            <person name="Yu Y."/>
            <person name="Kim H.R."/>
            <person name="Rambo T."/>
            <person name="Currie J."/>
            <person name="Collura K."/>
            <person name="Luo M."/>
            <person name="Yang T."/>
            <person name="Ammiraju J.S.S."/>
            <person name="Engler F."/>
            <person name="Soderlund C."/>
            <person name="Wing R.A."/>
            <person name="Palmer L.E."/>
            <person name="de la Bastide M."/>
            <person name="Spiegel L."/>
            <person name="Nascimento L."/>
            <person name="Zutavern T."/>
            <person name="O'Shaughnessy A."/>
            <person name="Dike S."/>
            <person name="Dedhia N."/>
            <person name="Preston R."/>
            <person name="Balija V."/>
            <person name="McCombie W.R."/>
            <person name="Chow T."/>
            <person name="Chen H."/>
            <person name="Chung M."/>
            <person name="Chen C."/>
            <person name="Shaw J."/>
            <person name="Wu H."/>
            <person name="Hsiao K."/>
            <person name="Chao Y."/>
            <person name="Chu M."/>
            <person name="Cheng C."/>
            <person name="Hour A."/>
            <person name="Lee P."/>
            <person name="Lin S."/>
            <person name="Lin Y."/>
            <person name="Liou J."/>
            <person name="Liu S."/>
            <person name="Hsing Y."/>
            <person name="Raghuvanshi S."/>
            <person name="Mohanty A."/>
            <person name="Bharti A.K."/>
            <person name="Gaur A."/>
            <person name="Gupta V."/>
            <person name="Kumar D."/>
            <person name="Ravi V."/>
            <person name="Vij S."/>
            <person name="Kapur A."/>
            <person name="Khurana P."/>
            <person name="Khurana P."/>
            <person name="Khurana J.P."/>
            <person name="Tyagi A.K."/>
            <person name="Gaikwad K."/>
            <person name="Singh A."/>
            <person name="Dalal V."/>
            <person name="Srivastava S."/>
            <person name="Dixit A."/>
            <person name="Pal A.K."/>
            <person name="Ghazi I.A."/>
            <person name="Yadav M."/>
            <person name="Pandit A."/>
            <person name="Bhargava A."/>
            <person name="Sureshbabu K."/>
            <person name="Batra K."/>
            <person name="Sharma T.R."/>
            <person name="Mohapatra T."/>
            <person name="Singh N.K."/>
            <person name="Messing J."/>
            <person name="Nelson A.B."/>
            <person name="Fuks G."/>
            <person name="Kavchok S."/>
            <person name="Keizer G."/>
            <person name="Linton E."/>
            <person name="Llaca V."/>
            <person name="Song R."/>
            <person name="Tanyolac B."/>
            <person name="Young S."/>
            <person name="Ho-Il K."/>
            <person name="Hahn J.H."/>
            <person name="Sangsakoo G."/>
            <person name="Vanavichit A."/>
            <person name="de Mattos Luiz.A.T."/>
            <person name="Zimmer P.D."/>
            <person name="Malone G."/>
            <person name="Dellagostin O."/>
            <person name="de Oliveira A.C."/>
            <person name="Bevan M."/>
            <person name="Bancroft I."/>
            <person name="Minx P."/>
            <person name="Cordum H."/>
            <person name="Wilson R."/>
            <person name="Cheng Z."/>
            <person name="Jin W."/>
            <person name="Jiang J."/>
            <person name="Leong S.A."/>
            <person name="Iwama H."/>
            <person name="Gojobori T."/>
            <person name="Itoh T."/>
            <person name="Niimura Y."/>
            <person name="Fujii Y."/>
            <person name="Habara T."/>
            <person name="Sakai H."/>
            <person name="Sato Y."/>
            <person name="Wilson G."/>
            <person name="Kumar K."/>
            <person name="McCouch S."/>
            <person name="Juretic N."/>
            <person name="Hoen D."/>
            <person name="Wright S."/>
            <person name="Bruskiewich R."/>
            <person name="Bureau T."/>
            <person name="Miyao A."/>
            <person name="Hirochika H."/>
            <person name="Nishikawa T."/>
            <person name="Kadowaki K."/>
            <person name="Sugiura M."/>
            <person name="Burr B."/>
            <person name="Sasaki T."/>
        </authorList>
    </citation>
    <scope>NUCLEOTIDE SEQUENCE [LARGE SCALE GENOMIC DNA]</scope>
    <source>
        <strain evidence="3">cv. Nipponbare</strain>
    </source>
</reference>
<evidence type="ECO:0000313" key="3">
    <source>
        <dbReference type="Proteomes" id="UP000059680"/>
    </source>
</evidence>
<proteinExistence type="predicted"/>